<dbReference type="Proteomes" id="UP000745764">
    <property type="component" value="Unassembled WGS sequence"/>
</dbReference>
<evidence type="ECO:0000313" key="2">
    <source>
        <dbReference type="EMBL" id="CAD0110811.1"/>
    </source>
</evidence>
<name>A0A9N8KFC1_9PEZI</name>
<keyword evidence="3" id="KW-1185">Reference proteome</keyword>
<comment type="caution">
    <text evidence="2">The sequence shown here is derived from an EMBL/GenBank/DDBJ whole genome shotgun (WGS) entry which is preliminary data.</text>
</comment>
<gene>
    <name evidence="2" type="ORF">AWRI4620_LOCUS5066</name>
</gene>
<keyword evidence="1" id="KW-0812">Transmembrane</keyword>
<sequence>MGGRQIRTGMGALEVAVRSSWESVVFLLLASGSGTVMTSWNHANNSAIRRRGDRWQDHIILLALSTSSLSGLGLGYDMQTTVLGIVSWVVIAALMLSSVSHGIARRFGYCNAYDGRVTQS</sequence>
<organism evidence="2 3">
    <name type="scientific">Aureobasidium uvarum</name>
    <dbReference type="NCBI Taxonomy" id="2773716"/>
    <lineage>
        <taxon>Eukaryota</taxon>
        <taxon>Fungi</taxon>
        <taxon>Dikarya</taxon>
        <taxon>Ascomycota</taxon>
        <taxon>Pezizomycotina</taxon>
        <taxon>Dothideomycetes</taxon>
        <taxon>Dothideomycetidae</taxon>
        <taxon>Dothideales</taxon>
        <taxon>Saccotheciaceae</taxon>
        <taxon>Aureobasidium</taxon>
    </lineage>
</organism>
<proteinExistence type="predicted"/>
<feature type="transmembrane region" description="Helical" evidence="1">
    <location>
        <begin position="82"/>
        <end position="99"/>
    </location>
</feature>
<dbReference type="AlphaFoldDB" id="A0A9N8KFC1"/>
<dbReference type="EMBL" id="CAINUL010000006">
    <property type="protein sequence ID" value="CAD0110811.1"/>
    <property type="molecule type" value="Genomic_DNA"/>
</dbReference>
<accession>A0A9N8KFC1</accession>
<dbReference type="OrthoDB" id="10302504at2759"/>
<feature type="non-terminal residue" evidence="2">
    <location>
        <position position="1"/>
    </location>
</feature>
<feature type="transmembrane region" description="Helical" evidence="1">
    <location>
        <begin position="59"/>
        <end position="76"/>
    </location>
</feature>
<keyword evidence="1" id="KW-0472">Membrane</keyword>
<evidence type="ECO:0000256" key="1">
    <source>
        <dbReference type="SAM" id="Phobius"/>
    </source>
</evidence>
<protein>
    <submittedName>
        <fullName evidence="2">Uncharacterized protein</fullName>
    </submittedName>
</protein>
<evidence type="ECO:0000313" key="3">
    <source>
        <dbReference type="Proteomes" id="UP000745764"/>
    </source>
</evidence>
<keyword evidence="1" id="KW-1133">Transmembrane helix</keyword>
<reference evidence="2" key="1">
    <citation type="submission" date="2020-06" db="EMBL/GenBank/DDBJ databases">
        <authorList>
            <person name="Onetto C."/>
        </authorList>
    </citation>
    <scope>NUCLEOTIDE SEQUENCE</scope>
</reference>